<dbReference type="RefSeq" id="XP_016248447.1">
    <property type="nucleotide sequence ID" value="XM_016395028.1"/>
</dbReference>
<dbReference type="VEuPathDB" id="FungiDB:PV07_07910"/>
<evidence type="ECO:0000313" key="1">
    <source>
        <dbReference type="EMBL" id="KIW28231.1"/>
    </source>
</evidence>
<reference evidence="1 2" key="1">
    <citation type="submission" date="2015-01" db="EMBL/GenBank/DDBJ databases">
        <title>The Genome Sequence of Cladophialophora immunda CBS83496.</title>
        <authorList>
            <consortium name="The Broad Institute Genomics Platform"/>
            <person name="Cuomo C."/>
            <person name="de Hoog S."/>
            <person name="Gorbushina A."/>
            <person name="Stielow B."/>
            <person name="Teixiera M."/>
            <person name="Abouelleil A."/>
            <person name="Chapman S.B."/>
            <person name="Priest M."/>
            <person name="Young S.K."/>
            <person name="Wortman J."/>
            <person name="Nusbaum C."/>
            <person name="Birren B."/>
        </authorList>
    </citation>
    <scope>NUCLEOTIDE SEQUENCE [LARGE SCALE GENOMIC DNA]</scope>
    <source>
        <strain evidence="1 2">CBS 83496</strain>
    </source>
</reference>
<accession>A0A0D1ZJP7</accession>
<protein>
    <submittedName>
        <fullName evidence="1">Uncharacterized protein</fullName>
    </submittedName>
</protein>
<gene>
    <name evidence="1" type="ORF">PV07_07910</name>
</gene>
<name>A0A0D1ZJP7_9EURO</name>
<keyword evidence="2" id="KW-1185">Reference proteome</keyword>
<dbReference type="AlphaFoldDB" id="A0A0D1ZJP7"/>
<evidence type="ECO:0000313" key="2">
    <source>
        <dbReference type="Proteomes" id="UP000054466"/>
    </source>
</evidence>
<dbReference type="GeneID" id="27347104"/>
<sequence length="171" mass="19340">MQCLLKNPRVSPGRGCVVYQEHVVHERCRGNYVTSLVKRSNEDNEKEFENPTKAKGVGRPGFHCFVLPLPLSPPLSIIIISPSFQSTPPKPPNTFANTLAFIPFRLRRAITRIMLPILMQRRSTLLQNDTLLTTAFPTSTMDAVVHHPSCLQFPVILTNSLTQYMLKKSKR</sequence>
<dbReference type="EMBL" id="KN847043">
    <property type="protein sequence ID" value="KIW28231.1"/>
    <property type="molecule type" value="Genomic_DNA"/>
</dbReference>
<dbReference type="HOGENOM" id="CLU_1562722_0_0_1"/>
<dbReference type="Proteomes" id="UP000054466">
    <property type="component" value="Unassembled WGS sequence"/>
</dbReference>
<proteinExistence type="predicted"/>
<organism evidence="1 2">
    <name type="scientific">Cladophialophora immunda</name>
    <dbReference type="NCBI Taxonomy" id="569365"/>
    <lineage>
        <taxon>Eukaryota</taxon>
        <taxon>Fungi</taxon>
        <taxon>Dikarya</taxon>
        <taxon>Ascomycota</taxon>
        <taxon>Pezizomycotina</taxon>
        <taxon>Eurotiomycetes</taxon>
        <taxon>Chaetothyriomycetidae</taxon>
        <taxon>Chaetothyriales</taxon>
        <taxon>Herpotrichiellaceae</taxon>
        <taxon>Cladophialophora</taxon>
    </lineage>
</organism>